<dbReference type="GO" id="GO:0022857">
    <property type="term" value="F:transmembrane transporter activity"/>
    <property type="evidence" value="ECO:0007669"/>
    <property type="project" value="InterPro"/>
</dbReference>
<feature type="transmembrane region" description="Helical" evidence="1">
    <location>
        <begin position="89"/>
        <end position="110"/>
    </location>
</feature>
<keyword evidence="1" id="KW-1133">Transmembrane helix</keyword>
<gene>
    <name evidence="2" type="ORF">H9746_08295</name>
</gene>
<dbReference type="Proteomes" id="UP000886808">
    <property type="component" value="Unassembled WGS sequence"/>
</dbReference>
<dbReference type="InterPro" id="IPR024529">
    <property type="entry name" value="ECF_trnsprt_substrate-spec"/>
</dbReference>
<reference evidence="2" key="1">
    <citation type="journal article" date="2021" name="PeerJ">
        <title>Extensive microbial diversity within the chicken gut microbiome revealed by metagenomics and culture.</title>
        <authorList>
            <person name="Gilroy R."/>
            <person name="Ravi A."/>
            <person name="Getino M."/>
            <person name="Pursley I."/>
            <person name="Horton D.L."/>
            <person name="Alikhan N.F."/>
            <person name="Baker D."/>
            <person name="Gharbi K."/>
            <person name="Hall N."/>
            <person name="Watson M."/>
            <person name="Adriaenssens E.M."/>
            <person name="Foster-Nyarko E."/>
            <person name="Jarju S."/>
            <person name="Secka A."/>
            <person name="Antonio M."/>
            <person name="Oren A."/>
            <person name="Chaudhuri R.R."/>
            <person name="La Ragione R."/>
            <person name="Hildebrand F."/>
            <person name="Pallen M.J."/>
        </authorList>
    </citation>
    <scope>NUCLEOTIDE SEQUENCE</scope>
    <source>
        <strain evidence="2">CHK193-4272</strain>
    </source>
</reference>
<name>A0A9D1PIX7_9FIRM</name>
<keyword evidence="1" id="KW-0812">Transmembrane</keyword>
<feature type="transmembrane region" description="Helical" evidence="1">
    <location>
        <begin position="20"/>
        <end position="41"/>
    </location>
</feature>
<dbReference type="EMBL" id="DXIE01000048">
    <property type="protein sequence ID" value="HIV62822.1"/>
    <property type="molecule type" value="Genomic_DNA"/>
</dbReference>
<keyword evidence="1" id="KW-0472">Membrane</keyword>
<evidence type="ECO:0000256" key="1">
    <source>
        <dbReference type="SAM" id="Phobius"/>
    </source>
</evidence>
<feature type="transmembrane region" description="Helical" evidence="1">
    <location>
        <begin position="166"/>
        <end position="186"/>
    </location>
</feature>
<reference evidence="2" key="2">
    <citation type="submission" date="2021-04" db="EMBL/GenBank/DDBJ databases">
        <authorList>
            <person name="Gilroy R."/>
        </authorList>
    </citation>
    <scope>NUCLEOTIDE SEQUENCE</scope>
    <source>
        <strain evidence="2">CHK193-4272</strain>
    </source>
</reference>
<feature type="transmembrane region" description="Helical" evidence="1">
    <location>
        <begin position="53"/>
        <end position="83"/>
    </location>
</feature>
<dbReference type="Pfam" id="PF12822">
    <property type="entry name" value="ECF_trnsprt"/>
    <property type="match status" value="1"/>
</dbReference>
<evidence type="ECO:0000313" key="2">
    <source>
        <dbReference type="EMBL" id="HIV62822.1"/>
    </source>
</evidence>
<dbReference type="InterPro" id="IPR030949">
    <property type="entry name" value="ECF_S_folate_fam"/>
</dbReference>
<dbReference type="Gene3D" id="1.10.1760.20">
    <property type="match status" value="1"/>
</dbReference>
<comment type="caution">
    <text evidence="2">The sequence shown here is derived from an EMBL/GenBank/DDBJ whole genome shotgun (WGS) entry which is preliminary data.</text>
</comment>
<accession>A0A9D1PIX7</accession>
<dbReference type="AlphaFoldDB" id="A0A9D1PIX7"/>
<protein>
    <submittedName>
        <fullName evidence="2">Folate family ECF transporter S component</fullName>
    </submittedName>
</protein>
<evidence type="ECO:0000313" key="3">
    <source>
        <dbReference type="Proteomes" id="UP000886808"/>
    </source>
</evidence>
<sequence length="196" mass="21436">MSNLISRFKSSAKNLQNVRCLSITAMFVALNVAMDLCGITIKLTPELRISLGFICNASICMLFGPVVGMLAGCCSDILGYFAGNFSMGAYFPGYTLTAICGGLIYGLWLYHPEKTSISKKSLIARVIGAKACINLICNIGLNTFWLTITAGKAMSVILPFRITKNLILLPFECIILYFAVMFVTNFQKRTSHSLSK</sequence>
<proteinExistence type="predicted"/>
<dbReference type="NCBIfam" id="TIGR04518">
    <property type="entry name" value="ECF_S_folT_fam"/>
    <property type="match status" value="1"/>
</dbReference>
<organism evidence="2 3">
    <name type="scientific">Candidatus Butyricicoccus avistercoris</name>
    <dbReference type="NCBI Taxonomy" id="2838518"/>
    <lineage>
        <taxon>Bacteria</taxon>
        <taxon>Bacillati</taxon>
        <taxon>Bacillota</taxon>
        <taxon>Clostridia</taxon>
        <taxon>Eubacteriales</taxon>
        <taxon>Butyricicoccaceae</taxon>
        <taxon>Butyricicoccus</taxon>
    </lineage>
</organism>
<feature type="transmembrane region" description="Helical" evidence="1">
    <location>
        <begin position="122"/>
        <end position="146"/>
    </location>
</feature>